<feature type="transmembrane region" description="Helical" evidence="1">
    <location>
        <begin position="47"/>
        <end position="67"/>
    </location>
</feature>
<keyword evidence="1" id="KW-0472">Membrane</keyword>
<evidence type="ECO:0000256" key="1">
    <source>
        <dbReference type="SAM" id="Phobius"/>
    </source>
</evidence>
<dbReference type="STRING" id="1586267.GCA_001418685_00768"/>
<evidence type="ECO:0008006" key="4">
    <source>
        <dbReference type="Google" id="ProtNLM"/>
    </source>
</evidence>
<gene>
    <name evidence="2" type="ORF">Ga0061079_10450</name>
</gene>
<dbReference type="Proteomes" id="UP000182761">
    <property type="component" value="Unassembled WGS sequence"/>
</dbReference>
<keyword evidence="1" id="KW-0812">Transmembrane</keyword>
<evidence type="ECO:0000313" key="2">
    <source>
        <dbReference type="EMBL" id="CVK15932.1"/>
    </source>
</evidence>
<feature type="transmembrane region" description="Helical" evidence="1">
    <location>
        <begin position="6"/>
        <end position="26"/>
    </location>
</feature>
<dbReference type="EMBL" id="FCOR01000004">
    <property type="protein sequence ID" value="CVK15932.1"/>
    <property type="molecule type" value="Genomic_DNA"/>
</dbReference>
<proteinExistence type="predicted"/>
<sequence length="108" mass="13617">MIIYFPLIFYGDFQGITIFPFIFIRYKHLKRNKILINHERIHLRQQLEMFWIFFFVFYIAEYIHNLIKYKNAHIAYSEISFEKEAYVNELNLDYLKKRKFWAFIKYIK</sequence>
<keyword evidence="1" id="KW-1133">Transmembrane helix</keyword>
<name>A0A0X3ANK4_9FLAO</name>
<evidence type="ECO:0000313" key="3">
    <source>
        <dbReference type="Proteomes" id="UP000182761"/>
    </source>
</evidence>
<accession>A0A0X3ANK4</accession>
<reference evidence="2 3" key="1">
    <citation type="submission" date="2016-01" db="EMBL/GenBank/DDBJ databases">
        <authorList>
            <person name="McClelland M."/>
            <person name="Jain A."/>
            <person name="Saraogi P."/>
            <person name="Mendelson R."/>
            <person name="Westerman R."/>
            <person name="SanMiguel P."/>
            <person name="Csonka L."/>
        </authorList>
    </citation>
    <scope>NUCLEOTIDE SEQUENCE [LARGE SCALE GENOMIC DNA]</scope>
    <source>
        <strain evidence="2 3">R-53146</strain>
    </source>
</reference>
<protein>
    <recommendedName>
        <fullName evidence="4">BlaR1 peptidase M56</fullName>
    </recommendedName>
</protein>
<organism evidence="2 3">
    <name type="scientific">Apibacter mensalis</name>
    <dbReference type="NCBI Taxonomy" id="1586267"/>
    <lineage>
        <taxon>Bacteria</taxon>
        <taxon>Pseudomonadati</taxon>
        <taxon>Bacteroidota</taxon>
        <taxon>Flavobacteriia</taxon>
        <taxon>Flavobacteriales</taxon>
        <taxon>Weeksellaceae</taxon>
        <taxon>Apibacter</taxon>
    </lineage>
</organism>
<keyword evidence="3" id="KW-1185">Reference proteome</keyword>
<dbReference type="AlphaFoldDB" id="A0A0X3ANK4"/>